<reference evidence="1" key="1">
    <citation type="submission" date="2023-03" db="EMBL/GenBank/DDBJ databases">
        <title>Chromosome-level genomes of two armyworms, Mythimna separata and Mythimna loreyi, provide insights into the biosynthesis and reception of sex pheromones.</title>
        <authorList>
            <person name="Zhao H."/>
        </authorList>
    </citation>
    <scope>NUCLEOTIDE SEQUENCE</scope>
    <source>
        <strain evidence="1">BeijingLab</strain>
    </source>
</reference>
<name>A0ACC2QF87_9NEOP</name>
<dbReference type="EMBL" id="CM056793">
    <property type="protein sequence ID" value="KAJ8715330.1"/>
    <property type="molecule type" value="Genomic_DNA"/>
</dbReference>
<accession>A0ACC2QF87</accession>
<comment type="caution">
    <text evidence="1">The sequence shown here is derived from an EMBL/GenBank/DDBJ whole genome shotgun (WGS) entry which is preliminary data.</text>
</comment>
<gene>
    <name evidence="1" type="ORF">PYW08_005311</name>
</gene>
<proteinExistence type="predicted"/>
<protein>
    <submittedName>
        <fullName evidence="1">Uncharacterized protein</fullName>
    </submittedName>
</protein>
<evidence type="ECO:0000313" key="1">
    <source>
        <dbReference type="EMBL" id="KAJ8715330.1"/>
    </source>
</evidence>
<organism evidence="1 2">
    <name type="scientific">Mythimna loreyi</name>
    <dbReference type="NCBI Taxonomy" id="667449"/>
    <lineage>
        <taxon>Eukaryota</taxon>
        <taxon>Metazoa</taxon>
        <taxon>Ecdysozoa</taxon>
        <taxon>Arthropoda</taxon>
        <taxon>Hexapoda</taxon>
        <taxon>Insecta</taxon>
        <taxon>Pterygota</taxon>
        <taxon>Neoptera</taxon>
        <taxon>Endopterygota</taxon>
        <taxon>Lepidoptera</taxon>
        <taxon>Glossata</taxon>
        <taxon>Ditrysia</taxon>
        <taxon>Noctuoidea</taxon>
        <taxon>Noctuidae</taxon>
        <taxon>Noctuinae</taxon>
        <taxon>Hadenini</taxon>
        <taxon>Mythimna</taxon>
    </lineage>
</organism>
<sequence>MLNSQRDDFIDTEDTASLTIWEFNVDYAVHSPYIRHAKQFASRCKCSLPLTSEEFRDYIRRPLQLSLRFPGEVSDFAACATKLDGSRMSIRNYTQPVAYGQ</sequence>
<dbReference type="Proteomes" id="UP001231649">
    <property type="component" value="Chromosome 17"/>
</dbReference>
<keyword evidence="2" id="KW-1185">Reference proteome</keyword>
<evidence type="ECO:0000313" key="2">
    <source>
        <dbReference type="Proteomes" id="UP001231649"/>
    </source>
</evidence>